<keyword evidence="3" id="KW-1185">Reference proteome</keyword>
<evidence type="ECO:0000313" key="2">
    <source>
        <dbReference type="EMBL" id="KAA8579417.1"/>
    </source>
</evidence>
<evidence type="ECO:0000313" key="3">
    <source>
        <dbReference type="Proteomes" id="UP000327493"/>
    </source>
</evidence>
<dbReference type="SUPFAM" id="SSF56672">
    <property type="entry name" value="DNA/RNA polymerases"/>
    <property type="match status" value="1"/>
</dbReference>
<dbReference type="InterPro" id="IPR043502">
    <property type="entry name" value="DNA/RNA_pol_sf"/>
</dbReference>
<feature type="non-terminal residue" evidence="2">
    <location>
        <position position="1"/>
    </location>
</feature>
<name>A0A5J5CCE3_9PERO</name>
<reference evidence="2 3" key="1">
    <citation type="submission" date="2019-08" db="EMBL/GenBank/DDBJ databases">
        <title>A chromosome-level genome assembly, high-density linkage maps, and genome scans reveal the genomic architecture of hybrid incompatibilities underlying speciation via character displacement in darters (Percidae: Etheostominae).</title>
        <authorList>
            <person name="Moran R.L."/>
            <person name="Catchen J.M."/>
            <person name="Fuller R.C."/>
        </authorList>
    </citation>
    <scope>NUCLEOTIDE SEQUENCE [LARGE SCALE GENOMIC DNA]</scope>
    <source>
        <strain evidence="2">EspeVRDwgs_2016</strain>
        <tissue evidence="2">Muscle</tissue>
    </source>
</reference>
<proteinExistence type="predicted"/>
<protein>
    <recommendedName>
        <fullName evidence="1">Reverse transcriptase domain-containing protein</fullName>
    </recommendedName>
</protein>
<dbReference type="InterPro" id="IPR000477">
    <property type="entry name" value="RT_dom"/>
</dbReference>
<feature type="non-terminal residue" evidence="2">
    <location>
        <position position="254"/>
    </location>
</feature>
<dbReference type="PANTHER" id="PTHR31635">
    <property type="entry name" value="REVERSE TRANSCRIPTASE DOMAIN-CONTAINING PROTEIN-RELATED"/>
    <property type="match status" value="1"/>
</dbReference>
<organism evidence="2 3">
    <name type="scientific">Etheostoma spectabile</name>
    <name type="common">orangethroat darter</name>
    <dbReference type="NCBI Taxonomy" id="54343"/>
    <lineage>
        <taxon>Eukaryota</taxon>
        <taxon>Metazoa</taxon>
        <taxon>Chordata</taxon>
        <taxon>Craniata</taxon>
        <taxon>Vertebrata</taxon>
        <taxon>Euteleostomi</taxon>
        <taxon>Actinopterygii</taxon>
        <taxon>Neopterygii</taxon>
        <taxon>Teleostei</taxon>
        <taxon>Neoteleostei</taxon>
        <taxon>Acanthomorphata</taxon>
        <taxon>Eupercaria</taxon>
        <taxon>Perciformes</taxon>
        <taxon>Percoidei</taxon>
        <taxon>Percidae</taxon>
        <taxon>Etheostomatinae</taxon>
        <taxon>Etheostoma</taxon>
    </lineage>
</organism>
<dbReference type="Pfam" id="PF00078">
    <property type="entry name" value="RVT_1"/>
    <property type="match status" value="1"/>
</dbReference>
<dbReference type="AlphaFoldDB" id="A0A5J5CCE3"/>
<sequence>WIEILYKDPQAAVRTNGLISSYFTLGRGTRQGSALSPGLFCLALEPLATAIRENQRIRGVKINESTHKLLMYADDILWLASDPVRSVPALLGVIESFSKISGYRVNWSKSEALPLTSWSLLFLSLWGKVNVLKMNCIPRLNYLLQCLPIAIPQKYFKRFDQICKRFLWNGKRARIKLERLQVPINKGGMGLPKLALYHYAFCLRHIAQWTLPPERAPPWFEIERSILSPLTPINALSSFIPSELKSHPIISNLY</sequence>
<feature type="domain" description="Reverse transcriptase" evidence="1">
    <location>
        <begin position="1"/>
        <end position="123"/>
    </location>
</feature>
<dbReference type="PROSITE" id="PS50878">
    <property type="entry name" value="RT_POL"/>
    <property type="match status" value="1"/>
</dbReference>
<dbReference type="EMBL" id="VOFY01000024">
    <property type="protein sequence ID" value="KAA8579417.1"/>
    <property type="molecule type" value="Genomic_DNA"/>
</dbReference>
<accession>A0A5J5CCE3</accession>
<comment type="caution">
    <text evidence="2">The sequence shown here is derived from an EMBL/GenBank/DDBJ whole genome shotgun (WGS) entry which is preliminary data.</text>
</comment>
<dbReference type="PANTHER" id="PTHR31635:SF196">
    <property type="entry name" value="REVERSE TRANSCRIPTASE DOMAIN-CONTAINING PROTEIN-RELATED"/>
    <property type="match status" value="1"/>
</dbReference>
<evidence type="ECO:0000259" key="1">
    <source>
        <dbReference type="PROSITE" id="PS50878"/>
    </source>
</evidence>
<gene>
    <name evidence="2" type="ORF">FQN60_006510</name>
</gene>
<dbReference type="Proteomes" id="UP000327493">
    <property type="component" value="Chromosome 24"/>
</dbReference>